<protein>
    <submittedName>
        <fullName evidence="10">Flagellar motor protein MotB</fullName>
    </submittedName>
</protein>
<evidence type="ECO:0000256" key="3">
    <source>
        <dbReference type="ARBA" id="ARBA00022475"/>
    </source>
</evidence>
<keyword evidence="3" id="KW-1003">Cell membrane</keyword>
<dbReference type="Proteomes" id="UP001387364">
    <property type="component" value="Chromosome"/>
</dbReference>
<keyword evidence="5" id="KW-1133">Transmembrane helix</keyword>
<keyword evidence="10" id="KW-0969">Cilium</keyword>
<dbReference type="NCBIfam" id="NF005831">
    <property type="entry name" value="PRK07734.1"/>
    <property type="match status" value="1"/>
</dbReference>
<evidence type="ECO:0000313" key="11">
    <source>
        <dbReference type="Proteomes" id="UP001387364"/>
    </source>
</evidence>
<accession>A0ABZ2N8A0</accession>
<evidence type="ECO:0000259" key="9">
    <source>
        <dbReference type="PROSITE" id="PS51123"/>
    </source>
</evidence>
<dbReference type="InterPro" id="IPR006665">
    <property type="entry name" value="OmpA-like"/>
</dbReference>
<evidence type="ECO:0000256" key="7">
    <source>
        <dbReference type="PROSITE-ProRule" id="PRU00473"/>
    </source>
</evidence>
<gene>
    <name evidence="10" type="primary">motB</name>
    <name evidence="10" type="ORF">WDJ61_03990</name>
</gene>
<dbReference type="PROSITE" id="PS51123">
    <property type="entry name" value="OMPA_2"/>
    <property type="match status" value="1"/>
</dbReference>
<dbReference type="Pfam" id="PF13677">
    <property type="entry name" value="MotB_plug"/>
    <property type="match status" value="1"/>
</dbReference>
<dbReference type="InterPro" id="IPR050330">
    <property type="entry name" value="Bact_OuterMem_StrucFunc"/>
</dbReference>
<reference evidence="10 11" key="1">
    <citation type="submission" date="2024-02" db="EMBL/GenBank/DDBJ databases">
        <title>Seven novel Bacillus-like species.</title>
        <authorList>
            <person name="Liu G."/>
        </authorList>
    </citation>
    <scope>NUCLEOTIDE SEQUENCE [LARGE SCALE GENOMIC DNA]</scope>
    <source>
        <strain evidence="10 11">FJAT-52991</strain>
    </source>
</reference>
<dbReference type="InterPro" id="IPR036737">
    <property type="entry name" value="OmpA-like_sf"/>
</dbReference>
<feature type="region of interest" description="Disordered" evidence="8">
    <location>
        <begin position="71"/>
        <end position="102"/>
    </location>
</feature>
<organism evidence="10 11">
    <name type="scientific">Bacillus kandeliae</name>
    <dbReference type="NCBI Taxonomy" id="3129297"/>
    <lineage>
        <taxon>Bacteria</taxon>
        <taxon>Bacillati</taxon>
        <taxon>Bacillota</taxon>
        <taxon>Bacilli</taxon>
        <taxon>Bacillales</taxon>
        <taxon>Bacillaceae</taxon>
        <taxon>Bacillus</taxon>
    </lineage>
</organism>
<dbReference type="PANTHER" id="PTHR30329:SF21">
    <property type="entry name" value="LIPOPROTEIN YIAD-RELATED"/>
    <property type="match status" value="1"/>
</dbReference>
<evidence type="ECO:0000256" key="2">
    <source>
        <dbReference type="ARBA" id="ARBA00008914"/>
    </source>
</evidence>
<feature type="compositionally biased region" description="Basic and acidic residues" evidence="8">
    <location>
        <begin position="92"/>
        <end position="102"/>
    </location>
</feature>
<evidence type="ECO:0000256" key="4">
    <source>
        <dbReference type="ARBA" id="ARBA00022692"/>
    </source>
</evidence>
<dbReference type="Pfam" id="PF00691">
    <property type="entry name" value="OmpA"/>
    <property type="match status" value="1"/>
</dbReference>
<keyword evidence="10" id="KW-0966">Cell projection</keyword>
<sequence>MAKKRRKKPESDHIDESWLLPYSDLLTLLVALFIVLFAMSSVDAQKFQQVSQAFNDVFKGGNGVMDYPNTMPSETMDDADNQSTEEQLSGLGKKDQKELSEMQEKMDEYIEENNLQDKVKTTLNGEGLLLSIRENVLFNSGVAEVREEDRKAAQEISKLLEMEVPRNVIISGHTDNVPIKNDQFESNWELSAMRAVNFMKVILDNKNLDPRLFSAKGYGEYQPIASNETAEGRAQNRRVEILILPQGEKENNTKN</sequence>
<evidence type="ECO:0000313" key="10">
    <source>
        <dbReference type="EMBL" id="WXB93820.1"/>
    </source>
</evidence>
<comment type="similarity">
    <text evidence="2">Belongs to the MotB family.</text>
</comment>
<comment type="subcellular location">
    <subcellularLocation>
        <location evidence="1">Cell membrane</location>
        <topology evidence="1">Single-pass membrane protein</topology>
    </subcellularLocation>
</comment>
<keyword evidence="11" id="KW-1185">Reference proteome</keyword>
<proteinExistence type="inferred from homology"/>
<dbReference type="EMBL" id="CP147404">
    <property type="protein sequence ID" value="WXB93820.1"/>
    <property type="molecule type" value="Genomic_DNA"/>
</dbReference>
<evidence type="ECO:0000256" key="1">
    <source>
        <dbReference type="ARBA" id="ARBA00004162"/>
    </source>
</evidence>
<evidence type="ECO:0000256" key="6">
    <source>
        <dbReference type="ARBA" id="ARBA00023136"/>
    </source>
</evidence>
<keyword evidence="6 7" id="KW-0472">Membrane</keyword>
<dbReference type="PANTHER" id="PTHR30329">
    <property type="entry name" value="STATOR ELEMENT OF FLAGELLAR MOTOR COMPLEX"/>
    <property type="match status" value="1"/>
</dbReference>
<dbReference type="Gene3D" id="3.30.1330.60">
    <property type="entry name" value="OmpA-like domain"/>
    <property type="match status" value="1"/>
</dbReference>
<name>A0ABZ2N8A0_9BACI</name>
<dbReference type="InterPro" id="IPR025713">
    <property type="entry name" value="MotB-like_N_dom"/>
</dbReference>
<feature type="domain" description="OmpA-like" evidence="9">
    <location>
        <begin position="125"/>
        <end position="247"/>
    </location>
</feature>
<keyword evidence="10" id="KW-0282">Flagellum</keyword>
<evidence type="ECO:0000256" key="8">
    <source>
        <dbReference type="SAM" id="MobiDB-lite"/>
    </source>
</evidence>
<dbReference type="RefSeq" id="WP_338753334.1">
    <property type="nucleotide sequence ID" value="NZ_CP147404.1"/>
</dbReference>
<dbReference type="CDD" id="cd07185">
    <property type="entry name" value="OmpA_C-like"/>
    <property type="match status" value="1"/>
</dbReference>
<dbReference type="SUPFAM" id="SSF103088">
    <property type="entry name" value="OmpA-like"/>
    <property type="match status" value="1"/>
</dbReference>
<evidence type="ECO:0000256" key="5">
    <source>
        <dbReference type="ARBA" id="ARBA00022989"/>
    </source>
</evidence>
<keyword evidence="4" id="KW-0812">Transmembrane</keyword>